<dbReference type="InterPro" id="IPR023214">
    <property type="entry name" value="HAD_sf"/>
</dbReference>
<dbReference type="Gene3D" id="3.40.50.1000">
    <property type="entry name" value="HAD superfamily/HAD-like"/>
    <property type="match status" value="1"/>
</dbReference>
<keyword evidence="1" id="KW-0732">Signal</keyword>
<organism evidence="2 3">
    <name type="scientific">Candidatus Rhabdochlamydia porcellionis</name>
    <dbReference type="NCBI Taxonomy" id="225148"/>
    <lineage>
        <taxon>Bacteria</taxon>
        <taxon>Pseudomonadati</taxon>
        <taxon>Chlamydiota</taxon>
        <taxon>Chlamydiia</taxon>
        <taxon>Parachlamydiales</taxon>
        <taxon>Candidatus Rhabdochlamydiaceae</taxon>
        <taxon>Candidatus Rhabdochlamydia</taxon>
    </lineage>
</organism>
<sequence>MKILFFFIFIYSSIGAKIIEIKHFSESIPYLTKDTIFILDIDDTLLVPKQMLGSDMWFEDRIKQQKGLSSTEAFEKTLNEWEGIRHFTQMQIVEPGVQKIIEELQKKEHLIIGLSTQSLTLSKVTFKQLINNQIDLRVTAPKESYYFQNKNNGVLYVNGILFTSGTSKGKALFQLLEKTKQRFKRIVFMNDKTSHLADIEQEAEKNHVEFIGLRYGYSDFRKKSFDSRMAHIQLNQSGFTRILSDEEAKALLVIKETH</sequence>
<dbReference type="InterPro" id="IPR022565">
    <property type="entry name" value="DUF2608"/>
</dbReference>
<dbReference type="InterPro" id="IPR036412">
    <property type="entry name" value="HAD-like_sf"/>
</dbReference>
<dbReference type="EMBL" id="CP075585">
    <property type="protein sequence ID" value="QZA59430.1"/>
    <property type="molecule type" value="Genomic_DNA"/>
</dbReference>
<dbReference type="SUPFAM" id="SSF56784">
    <property type="entry name" value="HAD-like"/>
    <property type="match status" value="1"/>
</dbReference>
<evidence type="ECO:0008006" key="4">
    <source>
        <dbReference type="Google" id="ProtNLM"/>
    </source>
</evidence>
<dbReference type="RefSeq" id="WP_194844614.1">
    <property type="nucleotide sequence ID" value="NZ_CP075585.1"/>
</dbReference>
<accession>A0ABX8Z168</accession>
<evidence type="ECO:0000256" key="1">
    <source>
        <dbReference type="ARBA" id="ARBA00022729"/>
    </source>
</evidence>
<dbReference type="Pfam" id="PF11019">
    <property type="entry name" value="DUF2608"/>
    <property type="match status" value="1"/>
</dbReference>
<proteinExistence type="predicted"/>
<protein>
    <recommendedName>
        <fullName evidence="4">DUF2608 domain-containing protein</fullName>
    </recommendedName>
</protein>
<keyword evidence="3" id="KW-1185">Reference proteome</keyword>
<dbReference type="Proteomes" id="UP000822862">
    <property type="component" value="Chromosome"/>
</dbReference>
<reference evidence="2 3" key="1">
    <citation type="submission" date="2021-05" db="EMBL/GenBank/DDBJ databases">
        <title>Ecology and evolution of chlamydial symbionts of arthropods.</title>
        <authorList>
            <person name="Halter T."/>
            <person name="Sixt B.S."/>
            <person name="Toenshoff E.R."/>
            <person name="Koestlbacher S."/>
            <person name="Schulz F."/>
            <person name="Kostanjsek R."/>
            <person name="Collingro A."/>
            <person name="Hendrickx F."/>
            <person name="Horn M."/>
        </authorList>
    </citation>
    <scope>NUCLEOTIDE SEQUENCE [LARGE SCALE GENOMIC DNA]</scope>
    <source>
        <strain evidence="2 3">15C</strain>
    </source>
</reference>
<gene>
    <name evidence="2" type="ORF">RHAB15C_0001317</name>
</gene>
<name>A0ABX8Z168_9BACT</name>
<evidence type="ECO:0000313" key="3">
    <source>
        <dbReference type="Proteomes" id="UP000822862"/>
    </source>
</evidence>
<evidence type="ECO:0000313" key="2">
    <source>
        <dbReference type="EMBL" id="QZA59430.1"/>
    </source>
</evidence>